<keyword evidence="2" id="KW-0472">Membrane</keyword>
<evidence type="ECO:0000256" key="2">
    <source>
        <dbReference type="SAM" id="Phobius"/>
    </source>
</evidence>
<feature type="region of interest" description="Disordered" evidence="1">
    <location>
        <begin position="1"/>
        <end position="21"/>
    </location>
</feature>
<dbReference type="WBParaSite" id="Pan_g9831.t1">
    <property type="protein sequence ID" value="Pan_g9831.t1"/>
    <property type="gene ID" value="Pan_g9831"/>
</dbReference>
<keyword evidence="3" id="KW-1185">Reference proteome</keyword>
<evidence type="ECO:0000313" key="4">
    <source>
        <dbReference type="WBParaSite" id="Pan_g9831.t1"/>
    </source>
</evidence>
<sequence length="67" mass="7463">MMLQQQQAASKKSGPSTYRTRPLHGRMAEWSKAVDSRDLLFRALLGFGAFYSANAGVDVFFAFCNVD</sequence>
<dbReference type="AlphaFoldDB" id="A0A7E4WD30"/>
<proteinExistence type="predicted"/>
<organism evidence="3 4">
    <name type="scientific">Panagrellus redivivus</name>
    <name type="common">Microworm</name>
    <dbReference type="NCBI Taxonomy" id="6233"/>
    <lineage>
        <taxon>Eukaryota</taxon>
        <taxon>Metazoa</taxon>
        <taxon>Ecdysozoa</taxon>
        <taxon>Nematoda</taxon>
        <taxon>Chromadorea</taxon>
        <taxon>Rhabditida</taxon>
        <taxon>Tylenchina</taxon>
        <taxon>Panagrolaimomorpha</taxon>
        <taxon>Panagrolaimoidea</taxon>
        <taxon>Panagrolaimidae</taxon>
        <taxon>Panagrellus</taxon>
    </lineage>
</organism>
<evidence type="ECO:0000256" key="1">
    <source>
        <dbReference type="SAM" id="MobiDB-lite"/>
    </source>
</evidence>
<reference evidence="4" key="2">
    <citation type="submission" date="2020-10" db="UniProtKB">
        <authorList>
            <consortium name="WormBaseParasite"/>
        </authorList>
    </citation>
    <scope>IDENTIFICATION</scope>
</reference>
<evidence type="ECO:0000313" key="3">
    <source>
        <dbReference type="Proteomes" id="UP000492821"/>
    </source>
</evidence>
<keyword evidence="2" id="KW-0812">Transmembrane</keyword>
<accession>A0A7E4WD30</accession>
<feature type="transmembrane region" description="Helical" evidence="2">
    <location>
        <begin position="39"/>
        <end position="63"/>
    </location>
</feature>
<reference evidence="3" key="1">
    <citation type="journal article" date="2013" name="Genetics">
        <title>The draft genome and transcriptome of Panagrellus redivivus are shaped by the harsh demands of a free-living lifestyle.</title>
        <authorList>
            <person name="Srinivasan J."/>
            <person name="Dillman A.R."/>
            <person name="Macchietto M.G."/>
            <person name="Heikkinen L."/>
            <person name="Lakso M."/>
            <person name="Fracchia K.M."/>
            <person name="Antoshechkin I."/>
            <person name="Mortazavi A."/>
            <person name="Wong G."/>
            <person name="Sternberg P.W."/>
        </authorList>
    </citation>
    <scope>NUCLEOTIDE SEQUENCE [LARGE SCALE GENOMIC DNA]</scope>
    <source>
        <strain evidence="3">MT8872</strain>
    </source>
</reference>
<feature type="compositionally biased region" description="Polar residues" evidence="1">
    <location>
        <begin position="1"/>
        <end position="19"/>
    </location>
</feature>
<keyword evidence="2" id="KW-1133">Transmembrane helix</keyword>
<dbReference type="Proteomes" id="UP000492821">
    <property type="component" value="Unassembled WGS sequence"/>
</dbReference>
<name>A0A7E4WD30_PANRE</name>
<protein>
    <submittedName>
        <fullName evidence="4">DUF1279 domain-containing protein</fullName>
    </submittedName>
</protein>